<dbReference type="AlphaFoldDB" id="A0AAQ3QAX4"/>
<dbReference type="Proteomes" id="UP001327560">
    <property type="component" value="Chromosome 3"/>
</dbReference>
<name>A0AAQ3QAX4_9LILI</name>
<gene>
    <name evidence="1" type="ORF">Cni_G11102</name>
</gene>
<keyword evidence="2" id="KW-1185">Reference proteome</keyword>
<accession>A0AAQ3QAX4</accession>
<evidence type="ECO:0000313" key="2">
    <source>
        <dbReference type="Proteomes" id="UP001327560"/>
    </source>
</evidence>
<dbReference type="EMBL" id="CP136892">
    <property type="protein sequence ID" value="WOL02383.1"/>
    <property type="molecule type" value="Genomic_DNA"/>
</dbReference>
<evidence type="ECO:0000313" key="1">
    <source>
        <dbReference type="EMBL" id="WOL02383.1"/>
    </source>
</evidence>
<sequence>MKETMSRALERAKMLVGMESDEESPAQEAQSSSSFFDEFDRNCTLSTKQVHFIPSSKITKSLTVDPV</sequence>
<protein>
    <submittedName>
        <fullName evidence="1">Uncharacterized protein</fullName>
    </submittedName>
</protein>
<proteinExistence type="predicted"/>
<organism evidence="1 2">
    <name type="scientific">Canna indica</name>
    <name type="common">Indian-shot</name>
    <dbReference type="NCBI Taxonomy" id="4628"/>
    <lineage>
        <taxon>Eukaryota</taxon>
        <taxon>Viridiplantae</taxon>
        <taxon>Streptophyta</taxon>
        <taxon>Embryophyta</taxon>
        <taxon>Tracheophyta</taxon>
        <taxon>Spermatophyta</taxon>
        <taxon>Magnoliopsida</taxon>
        <taxon>Liliopsida</taxon>
        <taxon>Zingiberales</taxon>
        <taxon>Cannaceae</taxon>
        <taxon>Canna</taxon>
    </lineage>
</organism>
<reference evidence="1 2" key="1">
    <citation type="submission" date="2023-10" db="EMBL/GenBank/DDBJ databases">
        <title>Chromosome-scale genome assembly provides insights into flower coloration mechanisms of Canna indica.</title>
        <authorList>
            <person name="Li C."/>
        </authorList>
    </citation>
    <scope>NUCLEOTIDE SEQUENCE [LARGE SCALE GENOMIC DNA]</scope>
    <source>
        <tissue evidence="1">Flower</tissue>
    </source>
</reference>